<feature type="transmembrane region" description="Helical" evidence="1">
    <location>
        <begin position="285"/>
        <end position="304"/>
    </location>
</feature>
<dbReference type="InterPro" id="IPR020846">
    <property type="entry name" value="MFS_dom"/>
</dbReference>
<keyword evidence="4" id="KW-1185">Reference proteome</keyword>
<dbReference type="SUPFAM" id="SSF103473">
    <property type="entry name" value="MFS general substrate transporter"/>
    <property type="match status" value="1"/>
</dbReference>
<name>A0ABD5V755_9EURY</name>
<keyword evidence="1" id="KW-0472">Membrane</keyword>
<feature type="transmembrane region" description="Helical" evidence="1">
    <location>
        <begin position="376"/>
        <end position="397"/>
    </location>
</feature>
<feature type="transmembrane region" description="Helical" evidence="1">
    <location>
        <begin position="12"/>
        <end position="34"/>
    </location>
</feature>
<comment type="caution">
    <text evidence="3">The sequence shown here is derived from an EMBL/GenBank/DDBJ whole genome shotgun (WGS) entry which is preliminary data.</text>
</comment>
<reference evidence="3 4" key="1">
    <citation type="journal article" date="2019" name="Int. J. Syst. Evol. Microbiol.">
        <title>The Global Catalogue of Microorganisms (GCM) 10K type strain sequencing project: providing services to taxonomists for standard genome sequencing and annotation.</title>
        <authorList>
            <consortium name="The Broad Institute Genomics Platform"/>
            <consortium name="The Broad Institute Genome Sequencing Center for Infectious Disease"/>
            <person name="Wu L."/>
            <person name="Ma J."/>
        </authorList>
    </citation>
    <scope>NUCLEOTIDE SEQUENCE [LARGE SCALE GENOMIC DNA]</scope>
    <source>
        <strain evidence="3 4">CGMCC 1.3240</strain>
    </source>
</reference>
<dbReference type="Proteomes" id="UP001596312">
    <property type="component" value="Unassembled WGS sequence"/>
</dbReference>
<feature type="transmembrane region" description="Helical" evidence="1">
    <location>
        <begin position="77"/>
        <end position="96"/>
    </location>
</feature>
<dbReference type="EMBL" id="JBHSXQ010000002">
    <property type="protein sequence ID" value="MFC6905025.1"/>
    <property type="molecule type" value="Genomic_DNA"/>
</dbReference>
<accession>A0ABD5V755</accession>
<dbReference type="AlphaFoldDB" id="A0ABD5V755"/>
<evidence type="ECO:0000313" key="4">
    <source>
        <dbReference type="Proteomes" id="UP001596312"/>
    </source>
</evidence>
<dbReference type="InterPro" id="IPR052524">
    <property type="entry name" value="MFS_Cyanate_Porter"/>
</dbReference>
<protein>
    <submittedName>
        <fullName evidence="3">CynX/NimT family MFS transporter</fullName>
    </submittedName>
</protein>
<dbReference type="Pfam" id="PF07690">
    <property type="entry name" value="MFS_1"/>
    <property type="match status" value="1"/>
</dbReference>
<feature type="transmembrane region" description="Helical" evidence="1">
    <location>
        <begin position="102"/>
        <end position="121"/>
    </location>
</feature>
<dbReference type="PROSITE" id="PS50850">
    <property type="entry name" value="MFS"/>
    <property type="match status" value="1"/>
</dbReference>
<feature type="transmembrane region" description="Helical" evidence="1">
    <location>
        <begin position="169"/>
        <end position="187"/>
    </location>
</feature>
<keyword evidence="1" id="KW-0812">Transmembrane</keyword>
<dbReference type="InterPro" id="IPR036259">
    <property type="entry name" value="MFS_trans_sf"/>
</dbReference>
<feature type="transmembrane region" description="Helical" evidence="1">
    <location>
        <begin position="253"/>
        <end position="273"/>
    </location>
</feature>
<proteinExistence type="predicted"/>
<evidence type="ECO:0000259" key="2">
    <source>
        <dbReference type="PROSITE" id="PS50850"/>
    </source>
</evidence>
<dbReference type="Gene3D" id="1.20.1250.20">
    <property type="entry name" value="MFS general substrate transporter like domains"/>
    <property type="match status" value="1"/>
</dbReference>
<keyword evidence="1" id="KW-1133">Transmembrane helix</keyword>
<evidence type="ECO:0000313" key="3">
    <source>
        <dbReference type="EMBL" id="MFC6905025.1"/>
    </source>
</evidence>
<feature type="domain" description="Major facilitator superfamily (MFS) profile" evidence="2">
    <location>
        <begin position="11"/>
        <end position="402"/>
    </location>
</feature>
<feature type="transmembrane region" description="Helical" evidence="1">
    <location>
        <begin position="215"/>
        <end position="233"/>
    </location>
</feature>
<feature type="transmembrane region" description="Helical" evidence="1">
    <location>
        <begin position="343"/>
        <end position="370"/>
    </location>
</feature>
<sequence length="402" mass="40512">MARAANRWDHLALALGAASYACLLFVWFLLPAFLSPVIDDLGLTNWQAGVLVGAVPLTYIPLSLVSGLAIDRVGPRLGIGLGLLVFGAAGALRGLATGFPSMLAFTLLIGVGATGITFGLPKLVAALYPQERVGSASTVYVLGSYAGSAGAFAIGRPLLGPTLGGWRPAFLYSGLAVLAFAVVWFLGTARIEPEGGDDGRTFSPGSLREDARRVLSSRAMVLLVVAGTGYLLVNHGLQGWLVTLFEDRGIRPALAGLTTTVLVAGQAIGALSIPPLSDRLDARRQAVVCSGLLVTAGTTVLILAESALVVAAAGIVAVGVGLGGVGPLLRAIPVELEGIGPGLTATAVGFVFAVGEIGGFLGPFLIGSLLDLTGSFVPGLGAIALAGLVIAAAGWLMTGVGG</sequence>
<dbReference type="PANTHER" id="PTHR23523:SF2">
    <property type="entry name" value="2-NITROIMIDAZOLE TRANSPORTER"/>
    <property type="match status" value="1"/>
</dbReference>
<evidence type="ECO:0000256" key="1">
    <source>
        <dbReference type="SAM" id="Phobius"/>
    </source>
</evidence>
<feature type="transmembrane region" description="Helical" evidence="1">
    <location>
        <begin position="46"/>
        <end position="70"/>
    </location>
</feature>
<dbReference type="InterPro" id="IPR011701">
    <property type="entry name" value="MFS"/>
</dbReference>
<organism evidence="3 4">
    <name type="scientific">Halalkalicoccus tibetensis</name>
    <dbReference type="NCBI Taxonomy" id="175632"/>
    <lineage>
        <taxon>Archaea</taxon>
        <taxon>Methanobacteriati</taxon>
        <taxon>Methanobacteriota</taxon>
        <taxon>Stenosarchaea group</taxon>
        <taxon>Halobacteria</taxon>
        <taxon>Halobacteriales</taxon>
        <taxon>Halococcaceae</taxon>
        <taxon>Halalkalicoccus</taxon>
    </lineage>
</organism>
<dbReference type="RefSeq" id="WP_340603539.1">
    <property type="nucleotide sequence ID" value="NZ_JBBMXV010000002.1"/>
</dbReference>
<dbReference type="PROSITE" id="PS51257">
    <property type="entry name" value="PROKAR_LIPOPROTEIN"/>
    <property type="match status" value="1"/>
</dbReference>
<dbReference type="PANTHER" id="PTHR23523">
    <property type="match status" value="1"/>
</dbReference>
<feature type="transmembrane region" description="Helical" evidence="1">
    <location>
        <begin position="310"/>
        <end position="331"/>
    </location>
</feature>
<gene>
    <name evidence="3" type="ORF">ACFQGH_07385</name>
</gene>
<feature type="transmembrane region" description="Helical" evidence="1">
    <location>
        <begin position="133"/>
        <end position="154"/>
    </location>
</feature>